<reference evidence="7 8" key="1">
    <citation type="submission" date="2016-10" db="EMBL/GenBank/DDBJ databases">
        <authorList>
            <person name="Varghese N."/>
            <person name="Submissions S."/>
        </authorList>
    </citation>
    <scope>NUCLEOTIDE SEQUENCE [LARGE SCALE GENOMIC DNA]</scope>
    <source>
        <strain evidence="7 8">CGMCC 1.7734</strain>
    </source>
</reference>
<dbReference type="GO" id="GO:0016874">
    <property type="term" value="F:ligase activity"/>
    <property type="evidence" value="ECO:0007669"/>
    <property type="project" value="UniProtKB-KW"/>
</dbReference>
<feature type="transmembrane region" description="Helical" evidence="5">
    <location>
        <begin position="223"/>
        <end position="244"/>
    </location>
</feature>
<keyword evidence="8" id="KW-1185">Reference proteome</keyword>
<keyword evidence="4 5" id="KW-0472">Membrane</keyword>
<evidence type="ECO:0000256" key="2">
    <source>
        <dbReference type="ARBA" id="ARBA00022692"/>
    </source>
</evidence>
<keyword evidence="2 5" id="KW-0812">Transmembrane</keyword>
<sequence length="396" mass="45774">MISGKQSISDSIFLIQLFILLILSTMVRAQYNVLKDIGDISINLTLAFMLMFLVKSIMERRTFDTKLLKINIAIFLLILIYTISFVISEQAGNWYFIKLMLLFLFILGSIRIKWKPAHIKAIAYLLGIVLIFIFLHWVKLDFPNHKFKSIFTNPNYLAVFLFCMLYFKIIAIKFGSNFERLYFSLLILLNLILIYNTNARSVVVAMVVILIAWIFMKQFTRMYPFLFHIVITLNVVFIILYVGIKSTNFGRLLDKISVQIFGKSFFSGRSSLWEGIMQAGIEKPIMGYGVGINANDVTGIKLTAHNQYLQTFLEVGLVGFAIFVFLLFCIWKLLISRLDSFAAKWSACFFLGILVYENFELTLFQNNYSIAFLQWLIITIGISFSDDTKREEGQHL</sequence>
<protein>
    <submittedName>
        <fullName evidence="7">O-antigen ligase</fullName>
    </submittedName>
</protein>
<feature type="transmembrane region" description="Helical" evidence="5">
    <location>
        <begin position="37"/>
        <end position="58"/>
    </location>
</feature>
<comment type="subcellular location">
    <subcellularLocation>
        <location evidence="1">Membrane</location>
        <topology evidence="1">Multi-pass membrane protein</topology>
    </subcellularLocation>
</comment>
<feature type="transmembrane region" description="Helical" evidence="5">
    <location>
        <begin position="150"/>
        <end position="167"/>
    </location>
</feature>
<evidence type="ECO:0000259" key="6">
    <source>
        <dbReference type="Pfam" id="PF04932"/>
    </source>
</evidence>
<evidence type="ECO:0000256" key="5">
    <source>
        <dbReference type="SAM" id="Phobius"/>
    </source>
</evidence>
<dbReference type="PANTHER" id="PTHR37422:SF17">
    <property type="entry name" value="O-ANTIGEN LIGASE"/>
    <property type="match status" value="1"/>
</dbReference>
<comment type="caution">
    <text evidence="7">The sequence shown here is derived from an EMBL/GenBank/DDBJ whole genome shotgun (WGS) entry which is preliminary data.</text>
</comment>
<feature type="transmembrane region" description="Helical" evidence="5">
    <location>
        <begin position="121"/>
        <end position="138"/>
    </location>
</feature>
<dbReference type="Pfam" id="PF04932">
    <property type="entry name" value="Wzy_C"/>
    <property type="match status" value="1"/>
</dbReference>
<dbReference type="Proteomes" id="UP000198733">
    <property type="component" value="Unassembled WGS sequence"/>
</dbReference>
<organism evidence="7 8">
    <name type="scientific">Virgibacillus subterraneus</name>
    <dbReference type="NCBI Taxonomy" id="621109"/>
    <lineage>
        <taxon>Bacteria</taxon>
        <taxon>Bacillati</taxon>
        <taxon>Bacillota</taxon>
        <taxon>Bacilli</taxon>
        <taxon>Bacillales</taxon>
        <taxon>Bacillaceae</taxon>
        <taxon>Virgibacillus</taxon>
    </lineage>
</organism>
<dbReference type="InterPro" id="IPR007016">
    <property type="entry name" value="O-antigen_ligase-rel_domated"/>
</dbReference>
<feature type="domain" description="O-antigen ligase-related" evidence="6">
    <location>
        <begin position="186"/>
        <end position="324"/>
    </location>
</feature>
<dbReference type="RefSeq" id="WP_092502358.1">
    <property type="nucleotide sequence ID" value="NZ_FOEH01000001.1"/>
</dbReference>
<feature type="transmembrane region" description="Helical" evidence="5">
    <location>
        <begin position="365"/>
        <end position="384"/>
    </location>
</feature>
<gene>
    <name evidence="7" type="ORF">SAMN05216232_0779</name>
</gene>
<dbReference type="EMBL" id="FOEH01000001">
    <property type="protein sequence ID" value="SEP75242.1"/>
    <property type="molecule type" value="Genomic_DNA"/>
</dbReference>
<proteinExistence type="predicted"/>
<evidence type="ECO:0000256" key="4">
    <source>
        <dbReference type="ARBA" id="ARBA00023136"/>
    </source>
</evidence>
<feature type="transmembrane region" description="Helical" evidence="5">
    <location>
        <begin position="315"/>
        <end position="334"/>
    </location>
</feature>
<accession>A0A1H9AEM3</accession>
<feature type="transmembrane region" description="Helical" evidence="5">
    <location>
        <begin position="12"/>
        <end position="31"/>
    </location>
</feature>
<feature type="transmembrane region" description="Helical" evidence="5">
    <location>
        <begin position="201"/>
        <end position="216"/>
    </location>
</feature>
<keyword evidence="7" id="KW-0436">Ligase</keyword>
<feature type="transmembrane region" description="Helical" evidence="5">
    <location>
        <begin position="94"/>
        <end position="114"/>
    </location>
</feature>
<evidence type="ECO:0000313" key="7">
    <source>
        <dbReference type="EMBL" id="SEP75242.1"/>
    </source>
</evidence>
<dbReference type="PANTHER" id="PTHR37422">
    <property type="entry name" value="TEICHURONIC ACID BIOSYNTHESIS PROTEIN TUAE"/>
    <property type="match status" value="1"/>
</dbReference>
<evidence type="ECO:0000256" key="3">
    <source>
        <dbReference type="ARBA" id="ARBA00022989"/>
    </source>
</evidence>
<dbReference type="InterPro" id="IPR051533">
    <property type="entry name" value="WaaL-like"/>
</dbReference>
<keyword evidence="3 5" id="KW-1133">Transmembrane helix</keyword>
<evidence type="ECO:0000313" key="8">
    <source>
        <dbReference type="Proteomes" id="UP000198733"/>
    </source>
</evidence>
<evidence type="ECO:0000256" key="1">
    <source>
        <dbReference type="ARBA" id="ARBA00004141"/>
    </source>
</evidence>
<feature type="transmembrane region" description="Helical" evidence="5">
    <location>
        <begin position="70"/>
        <end position="88"/>
    </location>
</feature>
<name>A0A1H9AEM3_9BACI</name>